<dbReference type="Pfam" id="PF19757">
    <property type="entry name" value="DUF6244"/>
    <property type="match status" value="1"/>
</dbReference>
<keyword evidence="2" id="KW-1185">Reference proteome</keyword>
<name>A0A8J3ZFS6_9ACTN</name>
<sequence length="336" mass="35221">MVPSIEDLTGDFDVISTGLARAQDTAAAAHTAAEQIGSRAAASGFAGIAQNMARVRDAVQEMGESVGALVKTSAETRAQVAAAPKQLSPQETIGALTPVAHRLDEVRQGTSVSIELVNRTRQLVGAALQGGQPGPMLARLDAIRQTLVAVAERVTTAKQHVEAVIARVGQVGDEGKPTTGAGVPDQGSPVPGPAQWIRDGARRLPPRPGGVGPTHGLAFDTTTGTPLTDQPYRSGHNIASTADLRPLPALKGFPWTLTDHIEARVAQEMRQSGAPRDVSLVLNNEPCTDDPYGCDRMLRHVIPAGSRLTIYVTDPDAPGGARLFRRYDGTGKGIKP</sequence>
<dbReference type="InterPro" id="IPR032724">
    <property type="entry name" value="SCP1.201-like"/>
</dbReference>
<dbReference type="Proteomes" id="UP000612585">
    <property type="component" value="Unassembled WGS sequence"/>
</dbReference>
<accession>A0A8J3ZFS6</accession>
<comment type="caution">
    <text evidence="1">The sequence shown here is derived from an EMBL/GenBank/DDBJ whole genome shotgun (WGS) entry which is preliminary data.</text>
</comment>
<proteinExistence type="predicted"/>
<protein>
    <recommendedName>
        <fullName evidence="3">Nucleic acid/nucleotide deaminase of polymorphic system toxin</fullName>
    </recommendedName>
</protein>
<reference evidence="1" key="1">
    <citation type="submission" date="2021-01" db="EMBL/GenBank/DDBJ databases">
        <title>Whole genome shotgun sequence of Virgisporangium aurantiacum NBRC 16421.</title>
        <authorList>
            <person name="Komaki H."/>
            <person name="Tamura T."/>
        </authorList>
    </citation>
    <scope>NUCLEOTIDE SEQUENCE</scope>
    <source>
        <strain evidence="1">NBRC 16421</strain>
    </source>
</reference>
<dbReference type="InterPro" id="IPR046211">
    <property type="entry name" value="DUF6244"/>
</dbReference>
<dbReference type="Pfam" id="PF14428">
    <property type="entry name" value="DddA-like"/>
    <property type="match status" value="1"/>
</dbReference>
<evidence type="ECO:0000313" key="1">
    <source>
        <dbReference type="EMBL" id="GIJ63076.1"/>
    </source>
</evidence>
<dbReference type="EMBL" id="BOPG01000087">
    <property type="protein sequence ID" value="GIJ63076.1"/>
    <property type="molecule type" value="Genomic_DNA"/>
</dbReference>
<evidence type="ECO:0008006" key="3">
    <source>
        <dbReference type="Google" id="ProtNLM"/>
    </source>
</evidence>
<evidence type="ECO:0000313" key="2">
    <source>
        <dbReference type="Proteomes" id="UP000612585"/>
    </source>
</evidence>
<gene>
    <name evidence="1" type="ORF">Vau01_105920</name>
</gene>
<organism evidence="1 2">
    <name type="scientific">Virgisporangium aurantiacum</name>
    <dbReference type="NCBI Taxonomy" id="175570"/>
    <lineage>
        <taxon>Bacteria</taxon>
        <taxon>Bacillati</taxon>
        <taxon>Actinomycetota</taxon>
        <taxon>Actinomycetes</taxon>
        <taxon>Micromonosporales</taxon>
        <taxon>Micromonosporaceae</taxon>
        <taxon>Virgisporangium</taxon>
    </lineage>
</organism>
<dbReference type="AlphaFoldDB" id="A0A8J3ZFS6"/>